<dbReference type="Proteomes" id="UP000003639">
    <property type="component" value="Unassembled WGS sequence"/>
</dbReference>
<keyword evidence="3" id="KW-0804">Transcription</keyword>
<comment type="caution">
    <text evidence="5">The sequence shown here is derived from an EMBL/GenBank/DDBJ whole genome shotgun (WGS) entry which is preliminary data.</text>
</comment>
<dbReference type="GO" id="GO:0003700">
    <property type="term" value="F:DNA-binding transcription factor activity"/>
    <property type="evidence" value="ECO:0007669"/>
    <property type="project" value="InterPro"/>
</dbReference>
<dbReference type="PANTHER" id="PTHR42756:SF1">
    <property type="entry name" value="TRANSCRIPTIONAL REPRESSOR OF EMRAB OPERON"/>
    <property type="match status" value="1"/>
</dbReference>
<keyword evidence="6" id="KW-1185">Reference proteome</keyword>
<dbReference type="PRINTS" id="PR00598">
    <property type="entry name" value="HTHMARR"/>
</dbReference>
<dbReference type="InterPro" id="IPR000835">
    <property type="entry name" value="HTH_MarR-typ"/>
</dbReference>
<dbReference type="InterPro" id="IPR036388">
    <property type="entry name" value="WH-like_DNA-bd_sf"/>
</dbReference>
<dbReference type="Pfam" id="PF12802">
    <property type="entry name" value="MarR_2"/>
    <property type="match status" value="1"/>
</dbReference>
<proteinExistence type="predicted"/>
<dbReference type="STRING" id="411467.BACCAP_01648"/>
<keyword evidence="1" id="KW-0805">Transcription regulation</keyword>
<evidence type="ECO:0000313" key="5">
    <source>
        <dbReference type="EMBL" id="EDN00315.1"/>
    </source>
</evidence>
<dbReference type="Gene3D" id="1.10.10.10">
    <property type="entry name" value="Winged helix-like DNA-binding domain superfamily/Winged helix DNA-binding domain"/>
    <property type="match status" value="1"/>
</dbReference>
<reference evidence="5 6" key="2">
    <citation type="submission" date="2007-06" db="EMBL/GenBank/DDBJ databases">
        <title>Draft genome sequence of Pseudoflavonifractor capillosus ATCC 29799.</title>
        <authorList>
            <person name="Sudarsanam P."/>
            <person name="Ley R."/>
            <person name="Guruge J."/>
            <person name="Turnbaugh P.J."/>
            <person name="Mahowald M."/>
            <person name="Liep D."/>
            <person name="Gordon J."/>
        </authorList>
    </citation>
    <scope>NUCLEOTIDE SEQUENCE [LARGE SCALE GENOMIC DNA]</scope>
    <source>
        <strain evidence="5 6">ATCC 29799</strain>
    </source>
</reference>
<protein>
    <submittedName>
        <fullName evidence="5">Transcriptional regulator, MarR family</fullName>
    </submittedName>
</protein>
<gene>
    <name evidence="5" type="ORF">BACCAP_01648</name>
</gene>
<name>A6NTW8_9FIRM</name>
<accession>A6NTW8</accession>
<dbReference type="EMBL" id="AAXG02000011">
    <property type="protein sequence ID" value="EDN00315.1"/>
    <property type="molecule type" value="Genomic_DNA"/>
</dbReference>
<dbReference type="GO" id="GO:0003677">
    <property type="term" value="F:DNA binding"/>
    <property type="evidence" value="ECO:0007669"/>
    <property type="project" value="UniProtKB-KW"/>
</dbReference>
<dbReference type="eggNOG" id="COG1846">
    <property type="taxonomic scope" value="Bacteria"/>
</dbReference>
<sequence length="133" mass="15331">MSNLLRRKMMELAPPPEDRNGITETECLIMGFLCDHPDRELYQRDVEEVFCIRRSTASRFLQNLEKDGMLTRQSVPQDARLKKLVPTEKAIAIHEDIAEKFQIAEALMTAGLTEEELAQFIATARKIQRNLLE</sequence>
<reference evidence="5 6" key="1">
    <citation type="submission" date="2007-04" db="EMBL/GenBank/DDBJ databases">
        <authorList>
            <person name="Fulton L."/>
            <person name="Clifton S."/>
            <person name="Fulton B."/>
            <person name="Xu J."/>
            <person name="Minx P."/>
            <person name="Pepin K.H."/>
            <person name="Johnson M."/>
            <person name="Thiruvilangam P."/>
            <person name="Bhonagiri V."/>
            <person name="Nash W.E."/>
            <person name="Mardis E.R."/>
            <person name="Wilson R.K."/>
        </authorList>
    </citation>
    <scope>NUCLEOTIDE SEQUENCE [LARGE SCALE GENOMIC DNA]</scope>
    <source>
        <strain evidence="5 6">ATCC 29799</strain>
    </source>
</reference>
<dbReference type="AlphaFoldDB" id="A6NTW8"/>
<evidence type="ECO:0000313" key="6">
    <source>
        <dbReference type="Proteomes" id="UP000003639"/>
    </source>
</evidence>
<evidence type="ECO:0000256" key="1">
    <source>
        <dbReference type="ARBA" id="ARBA00023015"/>
    </source>
</evidence>
<dbReference type="PANTHER" id="PTHR42756">
    <property type="entry name" value="TRANSCRIPTIONAL REGULATOR, MARR"/>
    <property type="match status" value="1"/>
</dbReference>
<dbReference type="PROSITE" id="PS50995">
    <property type="entry name" value="HTH_MARR_2"/>
    <property type="match status" value="1"/>
</dbReference>
<dbReference type="RefSeq" id="WP_006572195.1">
    <property type="nucleotide sequence ID" value="NZ_AAXG02000011.1"/>
</dbReference>
<dbReference type="OrthoDB" id="384891at2"/>
<evidence type="ECO:0000259" key="4">
    <source>
        <dbReference type="PROSITE" id="PS50995"/>
    </source>
</evidence>
<dbReference type="InterPro" id="IPR036390">
    <property type="entry name" value="WH_DNA-bd_sf"/>
</dbReference>
<evidence type="ECO:0000256" key="3">
    <source>
        <dbReference type="ARBA" id="ARBA00023163"/>
    </source>
</evidence>
<keyword evidence="2" id="KW-0238">DNA-binding</keyword>
<evidence type="ECO:0000256" key="2">
    <source>
        <dbReference type="ARBA" id="ARBA00023125"/>
    </source>
</evidence>
<dbReference type="SMART" id="SM00347">
    <property type="entry name" value="HTH_MARR"/>
    <property type="match status" value="1"/>
</dbReference>
<dbReference type="SUPFAM" id="SSF46785">
    <property type="entry name" value="Winged helix' DNA-binding domain"/>
    <property type="match status" value="1"/>
</dbReference>
<organism evidence="5 6">
    <name type="scientific">Pseudoflavonifractor capillosus ATCC 29799</name>
    <dbReference type="NCBI Taxonomy" id="411467"/>
    <lineage>
        <taxon>Bacteria</taxon>
        <taxon>Bacillati</taxon>
        <taxon>Bacillota</taxon>
        <taxon>Clostridia</taxon>
        <taxon>Eubacteriales</taxon>
        <taxon>Oscillospiraceae</taxon>
        <taxon>Pseudoflavonifractor</taxon>
    </lineage>
</organism>
<feature type="domain" description="HTH marR-type" evidence="4">
    <location>
        <begin position="1"/>
        <end position="129"/>
    </location>
</feature>